<dbReference type="OrthoDB" id="9802640at2"/>
<keyword evidence="3" id="KW-1185">Reference proteome</keyword>
<evidence type="ECO:0000313" key="3">
    <source>
        <dbReference type="Proteomes" id="UP000464013"/>
    </source>
</evidence>
<dbReference type="RefSeq" id="WP_159551420.1">
    <property type="nucleotide sequence ID" value="NZ_CP035042.1"/>
</dbReference>
<organism evidence="2 3">
    <name type="scientific">Billgrantia tianxiuensis</name>
    <dbReference type="NCBI Taxonomy" id="2497861"/>
    <lineage>
        <taxon>Bacteria</taxon>
        <taxon>Pseudomonadati</taxon>
        <taxon>Pseudomonadota</taxon>
        <taxon>Gammaproteobacteria</taxon>
        <taxon>Oceanospirillales</taxon>
        <taxon>Halomonadaceae</taxon>
        <taxon>Billgrantia</taxon>
    </lineage>
</organism>
<dbReference type="Gene3D" id="3.30.40.190">
    <property type="match status" value="1"/>
</dbReference>
<dbReference type="CDD" id="cd00085">
    <property type="entry name" value="HNHc"/>
    <property type="match status" value="1"/>
</dbReference>
<dbReference type="EMBL" id="CP035042">
    <property type="protein sequence ID" value="QHC49801.1"/>
    <property type="molecule type" value="Genomic_DNA"/>
</dbReference>
<feature type="domain" description="HNH nuclease" evidence="1">
    <location>
        <begin position="11"/>
        <end position="56"/>
    </location>
</feature>
<reference evidence="2 3" key="1">
    <citation type="submission" date="2019-01" db="EMBL/GenBank/DDBJ databases">
        <title>Complete genome of a denitifying bacterium Halomons sp. BC-M4-5.</title>
        <authorList>
            <person name="Wang L."/>
            <person name="Shao Z."/>
        </authorList>
    </citation>
    <scope>NUCLEOTIDE SEQUENCE [LARGE SCALE GENOMIC DNA]</scope>
    <source>
        <strain evidence="2 3">BC-M4-5</strain>
    </source>
</reference>
<dbReference type="GO" id="GO:0004519">
    <property type="term" value="F:endonuclease activity"/>
    <property type="evidence" value="ECO:0007669"/>
    <property type="project" value="UniProtKB-KW"/>
</dbReference>
<gene>
    <name evidence="2" type="ORF">EKK97_09545</name>
</gene>
<protein>
    <submittedName>
        <fullName evidence="2">HNH endonuclease</fullName>
    </submittedName>
</protein>
<accession>A0A6I6SKI4</accession>
<proteinExistence type="predicted"/>
<name>A0A6I6SKI4_9GAMM</name>
<dbReference type="KEGG" id="htx:EKK97_09545"/>
<dbReference type="SMART" id="SM00507">
    <property type="entry name" value="HNHc"/>
    <property type="match status" value="1"/>
</dbReference>
<sequence length="316" mass="35665">MPRKAIPPTLKNKLLYESQYCCAICQKSGCQIHHIDQDHSNNTEDNLIVLCVAHHDEAHTMRTMSNNLDARALRHAKSEWTKQVRNSRTLAATLEGQTKNTKNGWLSVGVSWGYINHKRVAEMSDIGAISNKGQRLLKYCLDKEMVDENAIIIKPLNSSMSNSFIRNSVYNWFDFGDDQRLHALYSEMVDQISRNTNVIHLEPSTWTKARVRSLVRPGGLIFFNKGVYFKSIDETQENDHRRCQTFKNKVHVEFYVDTIDMFGATSKTVSFQGHQTCAALLLVKSLGERDDGGLVLSCTPLALGVGFRGAIDIQAS</sequence>
<evidence type="ECO:0000313" key="2">
    <source>
        <dbReference type="EMBL" id="QHC49801.1"/>
    </source>
</evidence>
<dbReference type="Proteomes" id="UP000464013">
    <property type="component" value="Chromosome"/>
</dbReference>
<keyword evidence="2" id="KW-0540">Nuclease</keyword>
<evidence type="ECO:0000259" key="1">
    <source>
        <dbReference type="SMART" id="SM00507"/>
    </source>
</evidence>
<keyword evidence="2" id="KW-0255">Endonuclease</keyword>
<keyword evidence="2" id="KW-0378">Hydrolase</keyword>
<dbReference type="AlphaFoldDB" id="A0A6I6SKI4"/>
<dbReference type="InterPro" id="IPR003615">
    <property type="entry name" value="HNH_nuc"/>
</dbReference>